<proteinExistence type="predicted"/>
<evidence type="ECO:0000313" key="3">
    <source>
        <dbReference type="Proteomes" id="UP000038802"/>
    </source>
</evidence>
<dbReference type="Proteomes" id="UP000039021">
    <property type="component" value="Unassembled WGS sequence"/>
</dbReference>
<reference evidence="3 4" key="3">
    <citation type="submission" date="2015-03" db="EMBL/GenBank/DDBJ databases">
        <authorList>
            <consortium name="Pathogen Informatics"/>
        </authorList>
    </citation>
    <scope>NUCLEOTIDE SEQUENCE [LARGE SCALE GENOMIC DNA]</scope>
    <source>
        <strain evidence="3">K00500041</strain>
        <strain evidence="4">N09902308</strain>
    </source>
</reference>
<dbReference type="EMBL" id="CSBK01000305">
    <property type="protein sequence ID" value="COX23767.1"/>
    <property type="molecule type" value="Genomic_DNA"/>
</dbReference>
<accession>A0A0U0SHH8</accession>
<evidence type="ECO:0000313" key="2">
    <source>
        <dbReference type="EMBL" id="COX23767.1"/>
    </source>
</evidence>
<sequence length="50" mass="5323">MTFDPGSITKPARADSIVNCVLGVNSPRNCRYTKATTSAKTSTRPKPAVL</sequence>
<reference evidence="2" key="2">
    <citation type="submission" date="2015-03" db="EMBL/GenBank/DDBJ databases">
        <authorList>
            <consortium name="Pathogen Informatics"/>
            <person name="Murphy D."/>
        </authorList>
    </citation>
    <scope>NUCLEOTIDE SEQUENCE</scope>
    <source>
        <strain evidence="2">N09902308</strain>
    </source>
</reference>
<gene>
    <name evidence="1" type="ORF">ERS007703_01139</name>
    <name evidence="2" type="ORF">ERS007739_00919</name>
</gene>
<evidence type="ECO:0000313" key="4">
    <source>
        <dbReference type="Proteomes" id="UP000039021"/>
    </source>
</evidence>
<reference evidence="1" key="1">
    <citation type="submission" date="2015-03" db="EMBL/GenBank/DDBJ databases">
        <authorList>
            <person name="Murphy D."/>
        </authorList>
    </citation>
    <scope>NUCLEOTIDE SEQUENCE [LARGE SCALE GENOMIC DNA]</scope>
    <source>
        <strain evidence="1">K00500041</strain>
    </source>
</reference>
<dbReference type="Proteomes" id="UP000038802">
    <property type="component" value="Unassembled WGS sequence"/>
</dbReference>
<protein>
    <submittedName>
        <fullName evidence="1">Uncharacterized protein</fullName>
    </submittedName>
</protein>
<evidence type="ECO:0000313" key="1">
    <source>
        <dbReference type="EMBL" id="COV32544.1"/>
    </source>
</evidence>
<organism evidence="1 3">
    <name type="scientific">Mycobacterium tuberculosis</name>
    <dbReference type="NCBI Taxonomy" id="1773"/>
    <lineage>
        <taxon>Bacteria</taxon>
        <taxon>Bacillati</taxon>
        <taxon>Actinomycetota</taxon>
        <taxon>Actinomycetes</taxon>
        <taxon>Mycobacteriales</taxon>
        <taxon>Mycobacteriaceae</taxon>
        <taxon>Mycobacterium</taxon>
        <taxon>Mycobacterium tuberculosis complex</taxon>
    </lineage>
</organism>
<name>A0A0U0SHH8_MYCTX</name>
<dbReference type="AlphaFoldDB" id="A0A0U0SHH8"/>
<dbReference type="EMBL" id="CSAE01000088">
    <property type="protein sequence ID" value="COV32544.1"/>
    <property type="molecule type" value="Genomic_DNA"/>
</dbReference>